<dbReference type="EMBL" id="BSOJ01000015">
    <property type="protein sequence ID" value="GLR26513.1"/>
    <property type="molecule type" value="Genomic_DNA"/>
</dbReference>
<organism evidence="1 2">
    <name type="scientific">Limnobacter litoralis</name>
    <dbReference type="NCBI Taxonomy" id="481366"/>
    <lineage>
        <taxon>Bacteria</taxon>
        <taxon>Pseudomonadati</taxon>
        <taxon>Pseudomonadota</taxon>
        <taxon>Betaproteobacteria</taxon>
        <taxon>Burkholderiales</taxon>
        <taxon>Burkholderiaceae</taxon>
        <taxon>Limnobacter</taxon>
    </lineage>
</organism>
<keyword evidence="2" id="KW-1185">Reference proteome</keyword>
<reference evidence="2" key="1">
    <citation type="journal article" date="2019" name="Int. J. Syst. Evol. Microbiol.">
        <title>The Global Catalogue of Microorganisms (GCM) 10K type strain sequencing project: providing services to taxonomists for standard genome sequencing and annotation.</title>
        <authorList>
            <consortium name="The Broad Institute Genomics Platform"/>
            <consortium name="The Broad Institute Genome Sequencing Center for Infectious Disease"/>
            <person name="Wu L."/>
            <person name="Ma J."/>
        </authorList>
    </citation>
    <scope>NUCLEOTIDE SEQUENCE [LARGE SCALE GENOMIC DNA]</scope>
    <source>
        <strain evidence="2">NBRC 105857</strain>
    </source>
</reference>
<evidence type="ECO:0000313" key="1">
    <source>
        <dbReference type="EMBL" id="GLR26513.1"/>
    </source>
</evidence>
<accession>A0ABQ5YPM2</accession>
<evidence type="ECO:0008006" key="3">
    <source>
        <dbReference type="Google" id="ProtNLM"/>
    </source>
</evidence>
<evidence type="ECO:0000313" key="2">
    <source>
        <dbReference type="Proteomes" id="UP001156664"/>
    </source>
</evidence>
<sequence>MQREQIYKALFDLIGGVSNFVTKSRKLKFIDEMSRVDMPALFQVQVDETPSTTTGQPTRWTLSLELYVYVDVGEDESVSPSEVMNPILDSITNAFDPSPVSARQTLGGLVHYARIGGQIRTGDGATQSQAIAIIPVEIMVA</sequence>
<protein>
    <recommendedName>
        <fullName evidence="3">DUF3168 domain-containing protein</fullName>
    </recommendedName>
</protein>
<proteinExistence type="predicted"/>
<gene>
    <name evidence="1" type="ORF">GCM10007875_16030</name>
</gene>
<dbReference type="Proteomes" id="UP001156664">
    <property type="component" value="Unassembled WGS sequence"/>
</dbReference>
<name>A0ABQ5YPM2_9BURK</name>
<dbReference type="RefSeq" id="WP_284281129.1">
    <property type="nucleotide sequence ID" value="NZ_BSOJ01000015.1"/>
</dbReference>
<comment type="caution">
    <text evidence="1">The sequence shown here is derived from an EMBL/GenBank/DDBJ whole genome shotgun (WGS) entry which is preliminary data.</text>
</comment>